<evidence type="ECO:0000313" key="1">
    <source>
        <dbReference type="EMBL" id="DBA22197.1"/>
    </source>
</evidence>
<proteinExistence type="predicted"/>
<dbReference type="AlphaFoldDB" id="A0AAV3A6V7"/>
<reference evidence="1" key="1">
    <citation type="thesis" date="2020" institute="ProQuest LLC" country="789 East Eisenhower Parkway, Ann Arbor, MI, USA">
        <title>Comparative Genomics and Chromosome Evolution.</title>
        <authorList>
            <person name="Mudd A.B."/>
        </authorList>
    </citation>
    <scope>NUCLEOTIDE SEQUENCE</scope>
    <source>
        <strain evidence="1">1538</strain>
        <tissue evidence="1">Blood</tissue>
    </source>
</reference>
<dbReference type="Proteomes" id="UP001181693">
    <property type="component" value="Unassembled WGS sequence"/>
</dbReference>
<protein>
    <submittedName>
        <fullName evidence="1">Uncharacterized protein</fullName>
    </submittedName>
</protein>
<keyword evidence="2" id="KW-1185">Reference proteome</keyword>
<comment type="caution">
    <text evidence="1">The sequence shown here is derived from an EMBL/GenBank/DDBJ whole genome shotgun (WGS) entry which is preliminary data.</text>
</comment>
<name>A0AAV3A6V7_PYXAD</name>
<organism evidence="1 2">
    <name type="scientific">Pyxicephalus adspersus</name>
    <name type="common">African bullfrog</name>
    <dbReference type="NCBI Taxonomy" id="30357"/>
    <lineage>
        <taxon>Eukaryota</taxon>
        <taxon>Metazoa</taxon>
        <taxon>Chordata</taxon>
        <taxon>Craniata</taxon>
        <taxon>Vertebrata</taxon>
        <taxon>Euteleostomi</taxon>
        <taxon>Amphibia</taxon>
        <taxon>Batrachia</taxon>
        <taxon>Anura</taxon>
        <taxon>Neobatrachia</taxon>
        <taxon>Ranoidea</taxon>
        <taxon>Pyxicephalidae</taxon>
        <taxon>Pyxicephalinae</taxon>
        <taxon>Pyxicephalus</taxon>
    </lineage>
</organism>
<accession>A0AAV3A6V7</accession>
<sequence length="109" mass="12349">MPVIILLVVALGKEGDKQIKCSSPKFGFKTTTQRIVLFFFQPVSCLGCSFVTSYSKDQTESERILLQIGLLSKEQTLEDYPQILCSSDTCNILDSFITFYHRDIQMRGV</sequence>
<dbReference type="EMBL" id="DYDO01000006">
    <property type="protein sequence ID" value="DBA22197.1"/>
    <property type="molecule type" value="Genomic_DNA"/>
</dbReference>
<gene>
    <name evidence="1" type="ORF">GDO54_013251</name>
</gene>
<evidence type="ECO:0000313" key="2">
    <source>
        <dbReference type="Proteomes" id="UP001181693"/>
    </source>
</evidence>